<keyword evidence="1" id="KW-1133">Transmembrane helix</keyword>
<protein>
    <submittedName>
        <fullName evidence="2">Uncharacterized protein</fullName>
    </submittedName>
</protein>
<keyword evidence="1" id="KW-0472">Membrane</keyword>
<accession>A0A2T1KW96</accession>
<sequence>MLTLTVALDHLSHPGFAGALTACVQGIGFMITAAMPYLAGMLHEATGGFHSASMGQLQAD</sequence>
<reference evidence="2 3" key="1">
    <citation type="submission" date="2018-03" db="EMBL/GenBank/DDBJ databases">
        <title>Marinobacter brunus sp. nov., a marine bacterium of Gamma-proteobacteria isolated from the surface seawater of the South China Sea.</title>
        <authorList>
            <person name="Cheng H."/>
            <person name="Wu Y.-H."/>
            <person name="Xamxidin M."/>
            <person name="Xu X.-W."/>
        </authorList>
    </citation>
    <scope>NUCLEOTIDE SEQUENCE [LARGE SCALE GENOMIC DNA]</scope>
    <source>
        <strain evidence="2 3">NH169-3</strain>
    </source>
</reference>
<dbReference type="EMBL" id="PXNP01000004">
    <property type="protein sequence ID" value="PSF14376.1"/>
    <property type="molecule type" value="Genomic_DNA"/>
</dbReference>
<keyword evidence="3" id="KW-1185">Reference proteome</keyword>
<dbReference type="OrthoDB" id="5317164at2"/>
<evidence type="ECO:0000313" key="2">
    <source>
        <dbReference type="EMBL" id="PSF14376.1"/>
    </source>
</evidence>
<name>A0A2T1KW96_9GAMM</name>
<comment type="caution">
    <text evidence="2">The sequence shown here is derived from an EMBL/GenBank/DDBJ whole genome shotgun (WGS) entry which is preliminary data.</text>
</comment>
<evidence type="ECO:0000313" key="3">
    <source>
        <dbReference type="Proteomes" id="UP000239866"/>
    </source>
</evidence>
<organism evidence="2 3">
    <name type="scientific">Marinobacter fuscus</name>
    <dbReference type="NCBI Taxonomy" id="2109942"/>
    <lineage>
        <taxon>Bacteria</taxon>
        <taxon>Pseudomonadati</taxon>
        <taxon>Pseudomonadota</taxon>
        <taxon>Gammaproteobacteria</taxon>
        <taxon>Pseudomonadales</taxon>
        <taxon>Marinobacteraceae</taxon>
        <taxon>Marinobacter</taxon>
    </lineage>
</organism>
<proteinExistence type="predicted"/>
<dbReference type="AlphaFoldDB" id="A0A2T1KW96"/>
<gene>
    <name evidence="2" type="ORF">C7H09_00560</name>
</gene>
<evidence type="ECO:0000256" key="1">
    <source>
        <dbReference type="SAM" id="Phobius"/>
    </source>
</evidence>
<keyword evidence="1" id="KW-0812">Transmembrane</keyword>
<dbReference type="Proteomes" id="UP000239866">
    <property type="component" value="Unassembled WGS sequence"/>
</dbReference>
<dbReference type="RefSeq" id="WP_106760737.1">
    <property type="nucleotide sequence ID" value="NZ_PXNP01000004.1"/>
</dbReference>
<feature type="transmembrane region" description="Helical" evidence="1">
    <location>
        <begin position="16"/>
        <end position="39"/>
    </location>
</feature>